<dbReference type="GO" id="GO:0065002">
    <property type="term" value="P:intracellular protein transmembrane transport"/>
    <property type="evidence" value="ECO:0007669"/>
    <property type="project" value="TreeGrafter"/>
</dbReference>
<gene>
    <name evidence="5 8" type="primary">tatC</name>
    <name evidence="8" type="ORF">D5F11_013505</name>
    <name evidence="7" type="ORF">J6TS1_00740</name>
</gene>
<feature type="transmembrane region" description="Helical" evidence="5">
    <location>
        <begin position="96"/>
        <end position="121"/>
    </location>
</feature>
<keyword evidence="5" id="KW-0653">Protein transport</keyword>
<reference evidence="8 9" key="1">
    <citation type="submission" date="2018-12" db="EMBL/GenBank/DDBJ databases">
        <authorList>
            <person name="Sun L."/>
            <person name="Chen Z."/>
        </authorList>
    </citation>
    <scope>NUCLEOTIDE SEQUENCE [LARGE SCALE GENOMIC DNA]</scope>
    <source>
        <strain evidence="8 9">LMG 29736</strain>
    </source>
</reference>
<keyword evidence="10" id="KW-1185">Reference proteome</keyword>
<feature type="transmembrane region" description="Helical" evidence="5">
    <location>
        <begin position="180"/>
        <end position="209"/>
    </location>
</feature>
<comment type="similarity">
    <text evidence="5">Belongs to the TatC family.</text>
</comment>
<dbReference type="GO" id="GO:0009977">
    <property type="term" value="F:proton motive force dependent protein transmembrane transporter activity"/>
    <property type="evidence" value="ECO:0007669"/>
    <property type="project" value="TreeGrafter"/>
</dbReference>
<dbReference type="RefSeq" id="WP_120116820.1">
    <property type="nucleotide sequence ID" value="NZ_BORJ01000001.1"/>
</dbReference>
<reference evidence="7 10" key="2">
    <citation type="submission" date="2021-03" db="EMBL/GenBank/DDBJ databases">
        <title>Antimicrobial resistance genes in bacteria isolated from Japanese honey, and their potential for conferring macrolide and lincosamide resistance in the American foulbrood pathogen Paenibacillus larvae.</title>
        <authorList>
            <person name="Okamoto M."/>
            <person name="Kumagai M."/>
            <person name="Kanamori H."/>
            <person name="Takamatsu D."/>
        </authorList>
    </citation>
    <scope>NUCLEOTIDE SEQUENCE [LARGE SCALE GENOMIC DNA]</scope>
    <source>
        <strain evidence="7 10">J6TS1</strain>
    </source>
</reference>
<evidence type="ECO:0000256" key="4">
    <source>
        <dbReference type="ARBA" id="ARBA00023136"/>
    </source>
</evidence>
<feature type="transmembrane region" description="Helical" evidence="5">
    <location>
        <begin position="58"/>
        <end position="76"/>
    </location>
</feature>
<name>A0A429X794_SIMTE</name>
<keyword evidence="2 5" id="KW-0812">Transmembrane</keyword>
<dbReference type="PANTHER" id="PTHR30371">
    <property type="entry name" value="SEC-INDEPENDENT PROTEIN TRANSLOCASE PROTEIN TATC"/>
    <property type="match status" value="1"/>
</dbReference>
<keyword evidence="5" id="KW-0811">Translocation</keyword>
<dbReference type="HAMAP" id="MF_00902">
    <property type="entry name" value="TatC"/>
    <property type="match status" value="1"/>
</dbReference>
<dbReference type="OrthoDB" id="9777044at2"/>
<dbReference type="EMBL" id="BORJ01000001">
    <property type="protein sequence ID" value="GIN94204.1"/>
    <property type="molecule type" value="Genomic_DNA"/>
</dbReference>
<dbReference type="PRINTS" id="PR01840">
    <property type="entry name" value="TATCFAMILY"/>
</dbReference>
<comment type="subcellular location">
    <subcellularLocation>
        <location evidence="5">Cell membrane</location>
        <topology evidence="5">Multi-pass membrane protein</topology>
    </subcellularLocation>
    <subcellularLocation>
        <location evidence="1">Membrane</location>
        <topology evidence="1">Multi-pass membrane protein</topology>
    </subcellularLocation>
</comment>
<dbReference type="EMBL" id="QYTW02000013">
    <property type="protein sequence ID" value="RST59141.1"/>
    <property type="molecule type" value="Genomic_DNA"/>
</dbReference>
<feature type="region of interest" description="Disordered" evidence="6">
    <location>
        <begin position="1"/>
        <end position="22"/>
    </location>
</feature>
<dbReference type="PANTHER" id="PTHR30371:SF4">
    <property type="entry name" value="SEC-INDEPENDENT PROTEIN TRANSLOCASE PROTEIN TATCD"/>
    <property type="match status" value="1"/>
</dbReference>
<feature type="transmembrane region" description="Helical" evidence="5">
    <location>
        <begin position="221"/>
        <end position="236"/>
    </location>
</feature>
<dbReference type="InterPro" id="IPR002033">
    <property type="entry name" value="TatC"/>
</dbReference>
<dbReference type="Pfam" id="PF00902">
    <property type="entry name" value="TatC"/>
    <property type="match status" value="1"/>
</dbReference>
<keyword evidence="5" id="KW-0813">Transport</keyword>
<dbReference type="GO" id="GO:0043953">
    <property type="term" value="P:protein transport by the Tat complex"/>
    <property type="evidence" value="ECO:0007669"/>
    <property type="project" value="UniProtKB-UniRule"/>
</dbReference>
<keyword evidence="3 5" id="KW-1133">Transmembrane helix</keyword>
<comment type="caution">
    <text evidence="8">The sequence shown here is derived from an EMBL/GenBank/DDBJ whole genome shotgun (WGS) entry which is preliminary data.</text>
</comment>
<comment type="function">
    <text evidence="5">Part of the twin-arginine translocation (Tat) system that transports large folded proteins containing a characteristic twin-arginine motif in their signal peptide across membranes.</text>
</comment>
<evidence type="ECO:0000256" key="1">
    <source>
        <dbReference type="ARBA" id="ARBA00004141"/>
    </source>
</evidence>
<evidence type="ECO:0000256" key="2">
    <source>
        <dbReference type="ARBA" id="ARBA00022692"/>
    </source>
</evidence>
<evidence type="ECO:0000313" key="8">
    <source>
        <dbReference type="EMBL" id="RST59141.1"/>
    </source>
</evidence>
<protein>
    <recommendedName>
        <fullName evidence="5">Sec-independent protein translocase protein TatC</fullName>
    </recommendedName>
</protein>
<dbReference type="AlphaFoldDB" id="A0A429X794"/>
<evidence type="ECO:0000313" key="9">
    <source>
        <dbReference type="Proteomes" id="UP000287296"/>
    </source>
</evidence>
<comment type="caution">
    <text evidence="5">Lacks conserved residue(s) required for the propagation of feature annotation.</text>
</comment>
<evidence type="ECO:0000256" key="6">
    <source>
        <dbReference type="SAM" id="MobiDB-lite"/>
    </source>
</evidence>
<evidence type="ECO:0000256" key="3">
    <source>
        <dbReference type="ARBA" id="ARBA00022989"/>
    </source>
</evidence>
<evidence type="ECO:0000256" key="5">
    <source>
        <dbReference type="HAMAP-Rule" id="MF_00902"/>
    </source>
</evidence>
<dbReference type="Proteomes" id="UP000680670">
    <property type="component" value="Unassembled WGS sequence"/>
</dbReference>
<sequence>MGQVKKQNRKILSPLDKKPEDLDMDRPYYQIEKQEEGSNGEALVEHLSDLRKQLIKSLVVFVLFLILVFTTMNFWFPFVTKGNELVVFGPFQIIKFYTSVCVTLALGLSLPFFVHFIWQFVKPGLKSTEIRFLGLYSPAMFLLFITGVAFGYFVVNPLSYHFLMNFGAMNFDVIVSAQEYVHFLIMTTVPLGLLFELPIVAMFLASIGVLTSETMKKVRKWAYLVIAVLSALITPPDFISQLMVLIPMALLYEASIYIVGRMEARQASAQQTEAVSTE</sequence>
<dbReference type="GO" id="GO:0033281">
    <property type="term" value="C:TAT protein transport complex"/>
    <property type="evidence" value="ECO:0007669"/>
    <property type="project" value="UniProtKB-UniRule"/>
</dbReference>
<feature type="transmembrane region" description="Helical" evidence="5">
    <location>
        <begin position="133"/>
        <end position="155"/>
    </location>
</feature>
<organism evidence="8 9">
    <name type="scientific">Siminovitchia terrae</name>
    <name type="common">Bacillus terrae</name>
    <dbReference type="NCBI Taxonomy" id="1914933"/>
    <lineage>
        <taxon>Bacteria</taxon>
        <taxon>Bacillati</taxon>
        <taxon>Bacillota</taxon>
        <taxon>Bacilli</taxon>
        <taxon>Bacillales</taxon>
        <taxon>Bacillaceae</taxon>
        <taxon>Siminovitchia</taxon>
    </lineage>
</organism>
<dbReference type="NCBIfam" id="TIGR00945">
    <property type="entry name" value="tatC"/>
    <property type="match status" value="1"/>
</dbReference>
<dbReference type="Proteomes" id="UP000287296">
    <property type="component" value="Unassembled WGS sequence"/>
</dbReference>
<keyword evidence="4 5" id="KW-0472">Membrane</keyword>
<evidence type="ECO:0000313" key="10">
    <source>
        <dbReference type="Proteomes" id="UP000680670"/>
    </source>
</evidence>
<accession>A0A429X794</accession>
<comment type="subunit">
    <text evidence="5">Forms a complex with TatA.</text>
</comment>
<evidence type="ECO:0000313" key="7">
    <source>
        <dbReference type="EMBL" id="GIN94204.1"/>
    </source>
</evidence>
<proteinExistence type="inferred from homology"/>
<keyword evidence="5" id="KW-1003">Cell membrane</keyword>